<name>A0A1S2VVL6_BIFLN</name>
<reference evidence="1 2" key="1">
    <citation type="journal article" date="2016" name="BMC Microbiol.">
        <title>Fucosyllactose and L-fucose utilization of infant Bifidobacterium longum and Bifidobacterium kashiwanohense.</title>
        <authorList>
            <person name="Bunesova V."/>
            <person name="Lacroix C."/>
            <person name="Schwab C."/>
        </authorList>
    </citation>
    <scope>NUCLEOTIDE SEQUENCE [LARGE SCALE GENOMIC DNA]</scope>
    <source>
        <strain evidence="1 2">BSM11-5</strain>
    </source>
</reference>
<accession>A0A1S2VVL6</accession>
<dbReference type="RefSeq" id="WP_032743967.1">
    <property type="nucleotide sequence ID" value="NZ_JBHDYF010000006.1"/>
</dbReference>
<proteinExistence type="predicted"/>
<sequence length="101" mass="11365">MANSDVIELISFAGLSESDVRLLREDNCIEAKKAKDKLPDSLWVTTIATGMKSKQCFAMAVTLLRIFVSWKIWVVLHWIQARLSRTVLIFSGFGQTIHGVI</sequence>
<dbReference type="EMBL" id="MOAE01000036">
    <property type="protein sequence ID" value="OIN62762.1"/>
    <property type="molecule type" value="Genomic_DNA"/>
</dbReference>
<protein>
    <submittedName>
        <fullName evidence="1">Uncharacterized protein</fullName>
    </submittedName>
</protein>
<organism evidence="1 2">
    <name type="scientific">Bifidobacterium longum subsp. suis</name>
    <dbReference type="NCBI Taxonomy" id="1695"/>
    <lineage>
        <taxon>Bacteria</taxon>
        <taxon>Bacillati</taxon>
        <taxon>Actinomycetota</taxon>
        <taxon>Actinomycetes</taxon>
        <taxon>Bifidobacteriales</taxon>
        <taxon>Bifidobacteriaceae</taxon>
        <taxon>Bifidobacterium</taxon>
    </lineage>
</organism>
<evidence type="ECO:0000313" key="2">
    <source>
        <dbReference type="Proteomes" id="UP000181801"/>
    </source>
</evidence>
<dbReference type="AlphaFoldDB" id="A0A1S2VVL6"/>
<gene>
    <name evidence="1" type="ORF">BFS26_07680</name>
</gene>
<evidence type="ECO:0000313" key="1">
    <source>
        <dbReference type="EMBL" id="OIN62762.1"/>
    </source>
</evidence>
<comment type="caution">
    <text evidence="1">The sequence shown here is derived from an EMBL/GenBank/DDBJ whole genome shotgun (WGS) entry which is preliminary data.</text>
</comment>
<dbReference type="Proteomes" id="UP000181801">
    <property type="component" value="Unassembled WGS sequence"/>
</dbReference>